<keyword evidence="2" id="KW-1185">Reference proteome</keyword>
<sequence>MGIPIEKPNAQWIKPGLIGHVRFLKGEGGLRQATLTKVRDED</sequence>
<evidence type="ECO:0000313" key="2">
    <source>
        <dbReference type="Proteomes" id="UP000003250"/>
    </source>
</evidence>
<name>H0I0P7_9HYPH</name>
<proteinExistence type="predicted"/>
<reference evidence="1 2" key="1">
    <citation type="journal article" date="2012" name="J. Bacteriol.">
        <title>Draft Genome Sequence of Mesorhizobium alhagi CCNWXJ12-2T, a Novel Salt-Resistant Species Isolated from the Desert of Northwestern China.</title>
        <authorList>
            <person name="Zhou M."/>
            <person name="Chen W."/>
            <person name="Chen H."/>
            <person name="Wei G."/>
        </authorList>
    </citation>
    <scope>NUCLEOTIDE SEQUENCE [LARGE SCALE GENOMIC DNA]</scope>
    <source>
        <strain evidence="1 2">CCNWXJ12-2</strain>
    </source>
</reference>
<dbReference type="PATRIC" id="fig|1107882.3.peg.5842"/>
<dbReference type="EMBL" id="AHAM01000269">
    <property type="protein sequence ID" value="EHK53441.1"/>
    <property type="molecule type" value="Genomic_DNA"/>
</dbReference>
<organism evidence="1 2">
    <name type="scientific">Mesorhizobium alhagi CCNWXJ12-2</name>
    <dbReference type="NCBI Taxonomy" id="1107882"/>
    <lineage>
        <taxon>Bacteria</taxon>
        <taxon>Pseudomonadati</taxon>
        <taxon>Pseudomonadota</taxon>
        <taxon>Alphaproteobacteria</taxon>
        <taxon>Hyphomicrobiales</taxon>
        <taxon>Phyllobacteriaceae</taxon>
        <taxon>Allomesorhizobium</taxon>
    </lineage>
</organism>
<dbReference type="AlphaFoldDB" id="H0I0P7"/>
<gene>
    <name evidence="1" type="ORF">MAXJ12_30172</name>
</gene>
<accession>H0I0P7</accession>
<evidence type="ECO:0008006" key="3">
    <source>
        <dbReference type="Google" id="ProtNLM"/>
    </source>
</evidence>
<protein>
    <recommendedName>
        <fullName evidence="3">ATP-dependent DNA ligase</fullName>
    </recommendedName>
</protein>
<evidence type="ECO:0000313" key="1">
    <source>
        <dbReference type="EMBL" id="EHK53441.1"/>
    </source>
</evidence>
<dbReference type="Proteomes" id="UP000003250">
    <property type="component" value="Unassembled WGS sequence"/>
</dbReference>